<evidence type="ECO:0000256" key="5">
    <source>
        <dbReference type="ARBA" id="ARBA00023136"/>
    </source>
</evidence>
<feature type="region of interest" description="Disordered" evidence="6">
    <location>
        <begin position="96"/>
        <end position="126"/>
    </location>
</feature>
<keyword evidence="2" id="KW-0813">Transport</keyword>
<name>A0A165CWT1_9APHY</name>
<dbReference type="SMART" id="SM00397">
    <property type="entry name" value="t_SNARE"/>
    <property type="match status" value="1"/>
</dbReference>
<dbReference type="OrthoDB" id="244190at2759"/>
<feature type="transmembrane region" description="Helical" evidence="7">
    <location>
        <begin position="223"/>
        <end position="241"/>
    </location>
</feature>
<dbReference type="PROSITE" id="PS50192">
    <property type="entry name" value="T_SNARE"/>
    <property type="match status" value="1"/>
</dbReference>
<evidence type="ECO:0000256" key="6">
    <source>
        <dbReference type="SAM" id="MobiDB-lite"/>
    </source>
</evidence>
<evidence type="ECO:0000256" key="1">
    <source>
        <dbReference type="ARBA" id="ARBA00004167"/>
    </source>
</evidence>
<accession>A0A165CWT1</accession>
<dbReference type="Gene3D" id="1.20.5.110">
    <property type="match status" value="1"/>
</dbReference>
<organism evidence="9 10">
    <name type="scientific">Laetiporus sulphureus 93-53</name>
    <dbReference type="NCBI Taxonomy" id="1314785"/>
    <lineage>
        <taxon>Eukaryota</taxon>
        <taxon>Fungi</taxon>
        <taxon>Dikarya</taxon>
        <taxon>Basidiomycota</taxon>
        <taxon>Agaricomycotina</taxon>
        <taxon>Agaricomycetes</taxon>
        <taxon>Polyporales</taxon>
        <taxon>Laetiporus</taxon>
    </lineage>
</organism>
<comment type="subcellular location">
    <subcellularLocation>
        <location evidence="1">Membrane</location>
        <topology evidence="1">Single-pass membrane protein</topology>
    </subcellularLocation>
</comment>
<dbReference type="InterPro" id="IPR000727">
    <property type="entry name" value="T_SNARE_dom"/>
</dbReference>
<dbReference type="RefSeq" id="XP_040761351.1">
    <property type="nucleotide sequence ID" value="XM_040904790.1"/>
</dbReference>
<evidence type="ECO:0000313" key="10">
    <source>
        <dbReference type="Proteomes" id="UP000076871"/>
    </source>
</evidence>
<evidence type="ECO:0000256" key="3">
    <source>
        <dbReference type="ARBA" id="ARBA00022692"/>
    </source>
</evidence>
<keyword evidence="4 7" id="KW-1133">Transmembrane helix</keyword>
<evidence type="ECO:0000256" key="2">
    <source>
        <dbReference type="ARBA" id="ARBA00022448"/>
    </source>
</evidence>
<dbReference type="GO" id="GO:0016020">
    <property type="term" value="C:membrane"/>
    <property type="evidence" value="ECO:0007669"/>
    <property type="project" value="UniProtKB-SubCell"/>
</dbReference>
<dbReference type="CDD" id="cd15859">
    <property type="entry name" value="SNARE_SYN8"/>
    <property type="match status" value="1"/>
</dbReference>
<evidence type="ECO:0000259" key="8">
    <source>
        <dbReference type="PROSITE" id="PS50192"/>
    </source>
</evidence>
<dbReference type="InParanoid" id="A0A165CWT1"/>
<dbReference type="GeneID" id="63821820"/>
<dbReference type="EMBL" id="KV427642">
    <property type="protein sequence ID" value="KZT03611.1"/>
    <property type="molecule type" value="Genomic_DNA"/>
</dbReference>
<evidence type="ECO:0000256" key="4">
    <source>
        <dbReference type="ARBA" id="ARBA00022989"/>
    </source>
</evidence>
<proteinExistence type="predicted"/>
<dbReference type="Pfam" id="PF05739">
    <property type="entry name" value="SNARE"/>
    <property type="match status" value="1"/>
</dbReference>
<feature type="domain" description="T-SNARE coiled-coil homology" evidence="8">
    <location>
        <begin position="152"/>
        <end position="214"/>
    </location>
</feature>
<reference evidence="9 10" key="1">
    <citation type="journal article" date="2016" name="Mol. Biol. Evol.">
        <title>Comparative Genomics of Early-Diverging Mushroom-Forming Fungi Provides Insights into the Origins of Lignocellulose Decay Capabilities.</title>
        <authorList>
            <person name="Nagy L.G."/>
            <person name="Riley R."/>
            <person name="Tritt A."/>
            <person name="Adam C."/>
            <person name="Daum C."/>
            <person name="Floudas D."/>
            <person name="Sun H."/>
            <person name="Yadav J.S."/>
            <person name="Pangilinan J."/>
            <person name="Larsson K.H."/>
            <person name="Matsuura K."/>
            <person name="Barry K."/>
            <person name="Labutti K."/>
            <person name="Kuo R."/>
            <person name="Ohm R.A."/>
            <person name="Bhattacharya S.S."/>
            <person name="Shirouzu T."/>
            <person name="Yoshinaga Y."/>
            <person name="Martin F.M."/>
            <person name="Grigoriev I.V."/>
            <person name="Hibbett D.S."/>
        </authorList>
    </citation>
    <scope>NUCLEOTIDE SEQUENCE [LARGE SCALE GENOMIC DNA]</scope>
    <source>
        <strain evidence="9 10">93-53</strain>
    </source>
</reference>
<dbReference type="STRING" id="1314785.A0A165CWT1"/>
<protein>
    <recommendedName>
        <fullName evidence="8">t-SNARE coiled-coil homology domain-containing protein</fullName>
    </recommendedName>
</protein>
<keyword evidence="10" id="KW-1185">Reference proteome</keyword>
<keyword evidence="5 7" id="KW-0472">Membrane</keyword>
<feature type="compositionally biased region" description="Pro residues" evidence="6">
    <location>
        <begin position="110"/>
        <end position="121"/>
    </location>
</feature>
<keyword evidence="3 7" id="KW-0812">Transmembrane</keyword>
<gene>
    <name evidence="9" type="ORF">LAESUDRAFT_659143</name>
</gene>
<sequence>MASLARLTSLSTQTLSLLLERQRLQTLSNPNASSLHVPQIARNMQQLHVGVLQLEQNDGRSEAVNLLRSQYERMRDMLGSDADVANVPKFVARESPQTSAEASVSSSSLPSPPVSAAPLPVPIKDDEPAYVPYTDDPEAAYPSHEEMLQAQRQMMDEQDVHLDRLSQSVNRQRDISLHINDELEVHTGLLEDLDIEMDRTGGRLSGARRRLDRVARGAKENGSTVMIALLILVLLILIIIFKT</sequence>
<dbReference type="SUPFAM" id="SSF58038">
    <property type="entry name" value="SNARE fusion complex"/>
    <property type="match status" value="1"/>
</dbReference>
<dbReference type="PANTHER" id="PTHR12791">
    <property type="entry name" value="GOLGI SNARE BET1-RELATED"/>
    <property type="match status" value="1"/>
</dbReference>
<dbReference type="GO" id="GO:0012505">
    <property type="term" value="C:endomembrane system"/>
    <property type="evidence" value="ECO:0007669"/>
    <property type="project" value="UniProtKB-ARBA"/>
</dbReference>
<dbReference type="GO" id="GO:0005737">
    <property type="term" value="C:cytoplasm"/>
    <property type="evidence" value="ECO:0007669"/>
    <property type="project" value="UniProtKB-ARBA"/>
</dbReference>
<dbReference type="Proteomes" id="UP000076871">
    <property type="component" value="Unassembled WGS sequence"/>
</dbReference>
<evidence type="ECO:0000256" key="7">
    <source>
        <dbReference type="SAM" id="Phobius"/>
    </source>
</evidence>
<evidence type="ECO:0000313" key="9">
    <source>
        <dbReference type="EMBL" id="KZT03611.1"/>
    </source>
</evidence>
<dbReference type="AlphaFoldDB" id="A0A165CWT1"/>